<organism evidence="1 2">
    <name type="scientific">Microbacterium paludicola</name>
    <dbReference type="NCBI Taxonomy" id="300019"/>
    <lineage>
        <taxon>Bacteria</taxon>
        <taxon>Bacillati</taxon>
        <taxon>Actinomycetota</taxon>
        <taxon>Actinomycetes</taxon>
        <taxon>Micrococcales</taxon>
        <taxon>Microbacteriaceae</taxon>
        <taxon>Microbacterium</taxon>
    </lineage>
</organism>
<comment type="caution">
    <text evidence="1">The sequence shown here is derived from an EMBL/GenBank/DDBJ whole genome shotgun (WGS) entry which is preliminary data.</text>
</comment>
<evidence type="ECO:0000313" key="2">
    <source>
        <dbReference type="Proteomes" id="UP000298358"/>
    </source>
</evidence>
<name>A0A4Y9FNG6_9MICO</name>
<evidence type="ECO:0000313" key="1">
    <source>
        <dbReference type="EMBL" id="TFU29788.1"/>
    </source>
</evidence>
<dbReference type="EMBL" id="SPQB01000081">
    <property type="protein sequence ID" value="TFU29788.1"/>
    <property type="molecule type" value="Genomic_DNA"/>
</dbReference>
<sequence length="158" mass="17304">MGMDVYGKAPTSEKGEYFRNSVWYWHPLAEYIQAAHPALAEPCQHWHTNDGDGLDAEQARALGEALRADIHKGTVAAYASAYAARIESIPREGCRYCEGTGTRRDEVGQQMGMVERGWCNACDGVGTCAPPEAHYPFDEANVAAFARFAIASGGFEIW</sequence>
<gene>
    <name evidence="1" type="ORF">E4U02_15440</name>
</gene>
<reference evidence="1 2" key="1">
    <citation type="submission" date="2019-03" db="EMBL/GenBank/DDBJ databases">
        <title>Diversity of the mouse oral microbiome.</title>
        <authorList>
            <person name="Joseph S."/>
            <person name="Aduse-Opoku J."/>
            <person name="Curtis M."/>
            <person name="Wade W."/>
            <person name="Hashim A."/>
        </authorList>
    </citation>
    <scope>NUCLEOTIDE SEQUENCE [LARGE SCALE GENOMIC DNA]</scope>
    <source>
        <strain evidence="1 2">P1012</strain>
    </source>
</reference>
<dbReference type="RefSeq" id="WP_135115691.1">
    <property type="nucleotide sequence ID" value="NZ_JADGLL010000081.1"/>
</dbReference>
<accession>A0A4Y9FNG6</accession>
<protein>
    <submittedName>
        <fullName evidence="1">Uncharacterized protein</fullName>
    </submittedName>
</protein>
<dbReference type="OrthoDB" id="5115648at2"/>
<keyword evidence="2" id="KW-1185">Reference proteome</keyword>
<proteinExistence type="predicted"/>
<dbReference type="AlphaFoldDB" id="A0A4Y9FNG6"/>
<dbReference type="Proteomes" id="UP000298358">
    <property type="component" value="Unassembled WGS sequence"/>
</dbReference>